<dbReference type="Gene3D" id="2.30.36.70">
    <property type="entry name" value="Actin, Chain A, domain 2"/>
    <property type="match status" value="1"/>
</dbReference>
<evidence type="ECO:0000256" key="7">
    <source>
        <dbReference type="ARBA" id="ARBA00073820"/>
    </source>
</evidence>
<evidence type="ECO:0000313" key="9">
    <source>
        <dbReference type="EMBL" id="KAF8476739.1"/>
    </source>
</evidence>
<proteinExistence type="inferred from homology"/>
<accession>A0A9P5T6S8</accession>
<dbReference type="InterPro" id="IPR004000">
    <property type="entry name" value="Actin"/>
</dbReference>
<comment type="function">
    <text evidence="5">Component of the SWR1 complex which mediates the ATP-dependent exchange of histone H2A for the H2A variant HZT1 leading to transcriptional regulation of selected genes by chromatin remodeling. Involved in chromosome stability.</text>
</comment>
<comment type="similarity">
    <text evidence="2">Belongs to the actin family. ARP6 subfamily.</text>
</comment>
<dbReference type="FunFam" id="3.90.640.10:FF:000014">
    <property type="entry name" value="Putative actin-related protein 6"/>
    <property type="match status" value="1"/>
</dbReference>
<dbReference type="CDD" id="cd10210">
    <property type="entry name" value="ASKHA_NBD_Arp6"/>
    <property type="match status" value="1"/>
</dbReference>
<gene>
    <name evidence="9" type="ORF">DFH94DRAFT_672400</name>
</gene>
<dbReference type="Gene3D" id="3.30.420.40">
    <property type="match status" value="2"/>
</dbReference>
<comment type="subcellular location">
    <subcellularLocation>
        <location evidence="1">Cytoplasm</location>
    </subcellularLocation>
</comment>
<dbReference type="SMART" id="SM00268">
    <property type="entry name" value="ACTIN"/>
    <property type="match status" value="1"/>
</dbReference>
<dbReference type="Proteomes" id="UP000759537">
    <property type="component" value="Unassembled WGS sequence"/>
</dbReference>
<organism evidence="9 10">
    <name type="scientific">Russula ochroleuca</name>
    <dbReference type="NCBI Taxonomy" id="152965"/>
    <lineage>
        <taxon>Eukaryota</taxon>
        <taxon>Fungi</taxon>
        <taxon>Dikarya</taxon>
        <taxon>Basidiomycota</taxon>
        <taxon>Agaricomycotina</taxon>
        <taxon>Agaricomycetes</taxon>
        <taxon>Russulales</taxon>
        <taxon>Russulaceae</taxon>
        <taxon>Russula</taxon>
    </lineage>
</organism>
<evidence type="ECO:0000256" key="8">
    <source>
        <dbReference type="SAM" id="MobiDB-lite"/>
    </source>
</evidence>
<dbReference type="EMBL" id="WHVB01000014">
    <property type="protein sequence ID" value="KAF8476739.1"/>
    <property type="molecule type" value="Genomic_DNA"/>
</dbReference>
<comment type="caution">
    <text evidence="9">The sequence shown here is derived from an EMBL/GenBank/DDBJ whole genome shotgun (WGS) entry which is preliminary data.</text>
</comment>
<evidence type="ECO:0000256" key="6">
    <source>
        <dbReference type="ARBA" id="ARBA00063309"/>
    </source>
</evidence>
<comment type="subunit">
    <text evidence="6">Component of the SWR1 chromatin remodeling complex.</text>
</comment>
<dbReference type="SUPFAM" id="SSF53067">
    <property type="entry name" value="Actin-like ATPase domain"/>
    <property type="match status" value="2"/>
</dbReference>
<keyword evidence="10" id="KW-1185">Reference proteome</keyword>
<feature type="region of interest" description="Disordered" evidence="8">
    <location>
        <begin position="403"/>
        <end position="431"/>
    </location>
</feature>
<evidence type="ECO:0000256" key="2">
    <source>
        <dbReference type="ARBA" id="ARBA00005665"/>
    </source>
</evidence>
<dbReference type="GO" id="GO:0005634">
    <property type="term" value="C:nucleus"/>
    <property type="evidence" value="ECO:0007669"/>
    <property type="project" value="UniProtKB-ARBA"/>
</dbReference>
<sequence>MRRAPVIVLDNGASTIKVGVTTSSKDVRIVPNAIVRSKGDKTAYFGHEFDACKDFSSLHFRLPFERGYLVDWDAQKAIWDGIFSDQVLNIDTAETSLLITEPYFNLPNIQEVYDQFVFEEYEFQSYFCSTPAALIPHGRLFSAPGLPNPECMIVVDAGFSFTHIVPIMGGVVIWSAVKRIDVGGKLLTNHLKELISFRQWNMMEETYIVNEVKEKCCYVSTQFSADLETCRADKSRNTIVQEYVLPDFSRNRHGYIRQPDALPVDGEQILYMGNERFSIPEVLFCPDRIGLHQAGLGEAIVQSINLLPEDLHGMFWANIGLIGGGTMFPGFVARLMAELRPRAPADCEIKIYESNNATTEAYHSAMALATTSALTNLAVTRAEYLEGGSGYCRRKFGTDYERAGNEERARTPPASVPAKARSRTVSAMKRR</sequence>
<dbReference type="Pfam" id="PF00022">
    <property type="entry name" value="Actin"/>
    <property type="match status" value="1"/>
</dbReference>
<dbReference type="Gene3D" id="3.90.640.10">
    <property type="entry name" value="Actin, Chain A, domain 4"/>
    <property type="match status" value="1"/>
</dbReference>
<evidence type="ECO:0000313" key="10">
    <source>
        <dbReference type="Proteomes" id="UP000759537"/>
    </source>
</evidence>
<name>A0A9P5T6S8_9AGAM</name>
<reference evidence="9" key="2">
    <citation type="journal article" date="2020" name="Nat. Commun.">
        <title>Large-scale genome sequencing of mycorrhizal fungi provides insights into the early evolution of symbiotic traits.</title>
        <authorList>
            <person name="Miyauchi S."/>
            <person name="Kiss E."/>
            <person name="Kuo A."/>
            <person name="Drula E."/>
            <person name="Kohler A."/>
            <person name="Sanchez-Garcia M."/>
            <person name="Morin E."/>
            <person name="Andreopoulos B."/>
            <person name="Barry K.W."/>
            <person name="Bonito G."/>
            <person name="Buee M."/>
            <person name="Carver A."/>
            <person name="Chen C."/>
            <person name="Cichocki N."/>
            <person name="Clum A."/>
            <person name="Culley D."/>
            <person name="Crous P.W."/>
            <person name="Fauchery L."/>
            <person name="Girlanda M."/>
            <person name="Hayes R.D."/>
            <person name="Keri Z."/>
            <person name="LaButti K."/>
            <person name="Lipzen A."/>
            <person name="Lombard V."/>
            <person name="Magnuson J."/>
            <person name="Maillard F."/>
            <person name="Murat C."/>
            <person name="Nolan M."/>
            <person name="Ohm R.A."/>
            <person name="Pangilinan J."/>
            <person name="Pereira M.F."/>
            <person name="Perotto S."/>
            <person name="Peter M."/>
            <person name="Pfister S."/>
            <person name="Riley R."/>
            <person name="Sitrit Y."/>
            <person name="Stielow J.B."/>
            <person name="Szollosi G."/>
            <person name="Zifcakova L."/>
            <person name="Stursova M."/>
            <person name="Spatafora J.W."/>
            <person name="Tedersoo L."/>
            <person name="Vaario L.M."/>
            <person name="Yamada A."/>
            <person name="Yan M."/>
            <person name="Wang P."/>
            <person name="Xu J."/>
            <person name="Bruns T."/>
            <person name="Baldrian P."/>
            <person name="Vilgalys R."/>
            <person name="Dunand C."/>
            <person name="Henrissat B."/>
            <person name="Grigoriev I.V."/>
            <person name="Hibbett D."/>
            <person name="Nagy L.G."/>
            <person name="Martin F.M."/>
        </authorList>
    </citation>
    <scope>NUCLEOTIDE SEQUENCE</scope>
    <source>
        <strain evidence="9">Prilba</strain>
    </source>
</reference>
<dbReference type="AlphaFoldDB" id="A0A9P5T6S8"/>
<dbReference type="PANTHER" id="PTHR11937">
    <property type="entry name" value="ACTIN"/>
    <property type="match status" value="1"/>
</dbReference>
<dbReference type="InterPro" id="IPR043129">
    <property type="entry name" value="ATPase_NBD"/>
</dbReference>
<dbReference type="GO" id="GO:0005737">
    <property type="term" value="C:cytoplasm"/>
    <property type="evidence" value="ECO:0007669"/>
    <property type="project" value="UniProtKB-SubCell"/>
</dbReference>
<evidence type="ECO:0000256" key="5">
    <source>
        <dbReference type="ARBA" id="ARBA00025222"/>
    </source>
</evidence>
<evidence type="ECO:0000256" key="1">
    <source>
        <dbReference type="ARBA" id="ARBA00004496"/>
    </source>
</evidence>
<evidence type="ECO:0000256" key="3">
    <source>
        <dbReference type="ARBA" id="ARBA00018633"/>
    </source>
</evidence>
<reference evidence="9" key="1">
    <citation type="submission" date="2019-10" db="EMBL/GenBank/DDBJ databases">
        <authorList>
            <consortium name="DOE Joint Genome Institute"/>
            <person name="Kuo A."/>
            <person name="Miyauchi S."/>
            <person name="Kiss E."/>
            <person name="Drula E."/>
            <person name="Kohler A."/>
            <person name="Sanchez-Garcia M."/>
            <person name="Andreopoulos B."/>
            <person name="Barry K.W."/>
            <person name="Bonito G."/>
            <person name="Buee M."/>
            <person name="Carver A."/>
            <person name="Chen C."/>
            <person name="Cichocki N."/>
            <person name="Clum A."/>
            <person name="Culley D."/>
            <person name="Crous P.W."/>
            <person name="Fauchery L."/>
            <person name="Girlanda M."/>
            <person name="Hayes R."/>
            <person name="Keri Z."/>
            <person name="LaButti K."/>
            <person name="Lipzen A."/>
            <person name="Lombard V."/>
            <person name="Magnuson J."/>
            <person name="Maillard F."/>
            <person name="Morin E."/>
            <person name="Murat C."/>
            <person name="Nolan M."/>
            <person name="Ohm R."/>
            <person name="Pangilinan J."/>
            <person name="Pereira M."/>
            <person name="Perotto S."/>
            <person name="Peter M."/>
            <person name="Riley R."/>
            <person name="Sitrit Y."/>
            <person name="Stielow B."/>
            <person name="Szollosi G."/>
            <person name="Zifcakova L."/>
            <person name="Stursova M."/>
            <person name="Spatafora J.W."/>
            <person name="Tedersoo L."/>
            <person name="Vaario L.-M."/>
            <person name="Yamada A."/>
            <person name="Yan M."/>
            <person name="Wang P."/>
            <person name="Xu J."/>
            <person name="Bruns T."/>
            <person name="Baldrian P."/>
            <person name="Vilgalys R."/>
            <person name="Henrissat B."/>
            <person name="Grigoriev I.V."/>
            <person name="Hibbett D."/>
            <person name="Nagy L.G."/>
            <person name="Martin F.M."/>
        </authorList>
    </citation>
    <scope>NUCLEOTIDE SEQUENCE</scope>
    <source>
        <strain evidence="9">Prilba</strain>
    </source>
</reference>
<dbReference type="OrthoDB" id="6220758at2759"/>
<keyword evidence="4" id="KW-0963">Cytoplasm</keyword>
<protein>
    <recommendedName>
        <fullName evidence="3">Actin-like protein ARP6</fullName>
    </recommendedName>
    <alternativeName>
        <fullName evidence="7">Actin-like protein arp6</fullName>
    </alternativeName>
</protein>
<evidence type="ECO:0000256" key="4">
    <source>
        <dbReference type="ARBA" id="ARBA00022490"/>
    </source>
</evidence>